<dbReference type="Proteomes" id="UP000223262">
    <property type="component" value="Segment"/>
</dbReference>
<dbReference type="InterPro" id="IPR030392">
    <property type="entry name" value="S74_ICA"/>
</dbReference>
<dbReference type="GO" id="GO:0098015">
    <property type="term" value="C:virus tail"/>
    <property type="evidence" value="ECO:0007669"/>
    <property type="project" value="UniProtKB-KW"/>
</dbReference>
<evidence type="ECO:0000256" key="3">
    <source>
        <dbReference type="SAM" id="Coils"/>
    </source>
</evidence>
<keyword evidence="6" id="KW-1185">Reference proteome</keyword>
<feature type="coiled-coil region" evidence="3">
    <location>
        <begin position="1718"/>
        <end position="1745"/>
    </location>
</feature>
<gene>
    <name evidence="5" type="ORF">IPP41_00041</name>
</gene>
<name>A0A1S5SCJ9_9CAUD</name>
<evidence type="ECO:0000256" key="2">
    <source>
        <dbReference type="ARBA" id="ARBA00022732"/>
    </source>
</evidence>
<evidence type="ECO:0000313" key="5">
    <source>
        <dbReference type="EMBL" id="APD23311.1"/>
    </source>
</evidence>
<reference evidence="5 6" key="1">
    <citation type="journal article" date="2017" name="Sci. Rep.">
        <title>Pneumococcal prophages are diverse, but not without structure or history.</title>
        <authorList>
            <person name="Brueggemann A.B."/>
            <person name="Harrold C.L."/>
            <person name="Rezaei Javan R."/>
            <person name="van Tonder A.J."/>
            <person name="McDonnell A.J."/>
            <person name="Edwards B.A."/>
        </authorList>
    </citation>
    <scope>NUCLEOTIDE SEQUENCE [LARGE SCALE GENOMIC DNA]</scope>
</reference>
<dbReference type="InterPro" id="IPR008979">
    <property type="entry name" value="Galactose-bd-like_sf"/>
</dbReference>
<keyword evidence="2" id="KW-1227">Viral tail protein</keyword>
<dbReference type="SUPFAM" id="SSF49785">
    <property type="entry name" value="Galactose-binding domain-like"/>
    <property type="match status" value="1"/>
</dbReference>
<evidence type="ECO:0000256" key="1">
    <source>
        <dbReference type="ARBA" id="ARBA00004328"/>
    </source>
</evidence>
<protein>
    <submittedName>
        <fullName evidence="5">Putative PblB</fullName>
    </submittedName>
</protein>
<dbReference type="InterPro" id="IPR007119">
    <property type="entry name" value="Phage_tail_spike_N"/>
</dbReference>
<accession>A0A1S5SCJ9</accession>
<dbReference type="PANTHER" id="PTHR34491">
    <property type="entry name" value="A-TYPE INCLUSION PROTEIN, PUTATIVE-RELATED"/>
    <property type="match status" value="1"/>
</dbReference>
<feature type="domain" description="Peptidase S74" evidence="4">
    <location>
        <begin position="2944"/>
        <end position="3037"/>
    </location>
</feature>
<dbReference type="PROSITE" id="PS51688">
    <property type="entry name" value="ICA"/>
    <property type="match status" value="1"/>
</dbReference>
<sequence>MLYLLNKDVRTVRWNGEPLHEATSAIVKETMNGDFTLTVKYPISDSGIYQLIQEDMLIKAPTPVLGAQLFRIKKPVEYNDHLEITAYHISDDVMQRSITPVSVTSQSCGMTLSRMVQNTKTALGDFSFNSDIQDRRTFNTTETETLYSILLDGKHSIVGTWEGELVRDNFAMTVKKSRGENRGVVITTHKNLKDYQRTKNSQNVVTRIHARSTFKPEGAEKETTIRVTVDSPLINSYPYINEKEYENNNAKSVEELQKWAQAKFSNEGIDKISDAIKIEAYELDGQVVHMGDTVNLKSWKHNVDVFKKAIAYEFDALKEEYISLILDDKAGAGGSRTSGGLSSAAYAILGVTESAQEVALEKALQNADLDFDHKAGLLRQEISDGIELAKAKAEEVKQELSDTINQRFNSFDNGPLKEAKRKAEEALRNAGASSSLAQESKRIGLDSVARLEAFKSQTTSAQTALSGDLDALKRTIVNDIRPKQAQVEAEIAKQVEALVQTKKELSGASTLLAQEAKRIELDSVARLEAFKSQTTSAQTALSGDLDVLKRTIANDIRPKQAQAEAEIAKQVEALSRTKNELSGASTLLAQEAKRIELDSVARLEAFKSQTTSAQTALSGDLDVLKRTIANDIRPKQAQAEAEIAKQVEVLSRTKNELSGVKSAQATYEETTTRRLSELTNLSNGKASKSELTQTAEELASRIASVQAGSSRNYFRNSRSRTFTTGGQAVYDYRTFIVPDFWKNSDRFKRDYVRISFDVTFPVALVNDMPAMVHFSAHPWYAYRNLIFKGGTVERQHFEFTIDLSSSSEDYQTNNVFIRFGTNYGFPAGLQVVIENAMLSVGNYFPAYQPAYEDQEDRVSVVESNFKQRADSLEAGVSRLTEGLRTKADISSLNVTAENIRQSVKSLETDTQNKLNQKLSQAEFEVRAGSIRQEILNATKDKASKSELTQTAEELSSKIASVQASGRNLFLNSLLKQDIPKTGIWTTSTYTATIDSESKYLGHKALKIIGLNPSGRDGGNPKVTYPALGQFGKVIPGSTTNQDVTISFYAKANKNGIMLRSRLGNIGYKTGNVTLSTEIKRYVVHIPKGWTNESKQTTNEWLFNFNQEGTVWIWMPKFEISDVDTSYSEAPEDIEGQISTVESTFKQRANSLEAGVNRLTEGLRTKADISSLNVTAENIRQSVKSLETDTQNKLNQKLSQAEFEVRAGSIRQEILNATKDKASKSELTQTAEELASRIASVHLGRRNLLKGTKELARYKPVSEYNGFKVIRTVAGATRYQDSYVERTVIPTAGTEYIAIFYARASENDYPVRCHFYNPNTVVSSENSSGYKSRSSDGLSIIRLSTDWQLCWVKWTQTATDQAKTVIIGRHGPQVGGKEGVWVEICAPAIFEGNLAGDWSPAYEDQDERVSAVESNFKQRADSLEAGVNRLTEGLRTKADISSLNVTAENIRQSVKSLETDTQNKLNQKLSQAEFEVRAGSIRQEILNATKDKASKSELTQTAEELSSKIASVQASGRNLFLNSLFKQDISKTGIWTTSTYTATIDSESKYLGHKALKIIGLNPSGRDGGNPKVTYPALGQFGKVIPGSTTNQDVTISFYAKANKNGIMLRSRLGNIGYKTGNVTLSTEIKRYVVHIPKGWTNESKQTTNEWLFNFNQEGTVWIWMPKFEISDVDTSYSEAPEDIEGQISTVESTFKQRANSLDAGVRSLTEGLRTKVDISSLNVTAENIRQSVKRLETDTQNKLNQKLSQAEFEVRAGSIRQEILNATKDKASKSELTQTAEELSSKIASVQVGGINLLRNTASLLIGDRSKGCWMSASGGNGRAISVEVLDPPKKMIKNMIRVIENTNGGNKDLTQLVRLRIGEKYTISCYARIASDSPNANVNLLFRSWANNTDLNRKFQKSISHKNWQKYSFTFTADAIENSIQFGQSGAGIIEICAPKIESGTLATDYSEAPEDIEGQISTVESTFKQRANSLDAGVSRLTEGLRTKVDISALNVTAENIRQSVKSLETDTQNKLNQKLSQAEFEVRAGSIRQEILNATKDKADKTLVVSEAGKLREEFSKMKVGGRNLWIKSKTVGAVIEKLPENHVTGQKECYRLENNSTLTFNLEPDFSSRLYQKVTFSAWIKYENVVQGRNFWNVFNCFKHYLFRKNSETGVQSGPDYATLGMYKGSADWKYITFTYDYSEKTNFDQLKTSLRFNLEGATSGTAWVTGIKVEIGSVATDWSPAPEDADGLITEAKATFERTAQGLRTDLSAIQEYVNKDGQRQEALQRYTREESARQATAVRELVNRDFVGKATYQEDVKGINQRIEAVKTSANKDIASQIASYRQSVDGKFTDISSQITTYKQDVGGQISGLSNRLTSSEQGTTTQISNLSNRINSNKQGTDNQISNLKTQVATNKDNAERQMGRISDQVSANKANADSQFANVTNQLARKVETTDFQRVKETSKLYERILGNTENGIAYKVARMALTNQLFQVEVGKYSVSGPNLIKNSDFKNATNEWGSTQNLGRLVKHSFYHNGQKDLMRLSNATKNENFLYSHRFNLERNTDYVLNFRGFNNSALASYDVYILGRRAGESDGFTIVKKVVSSKKLSTSRCEDVSVTFNSGEMDNAYIRFDNNGSSSGTADLYITEVDLYKGYKPRTWQPHPEDAVADANKKLEATQTKMTQLAGSWAVQNINSAGDIISGINLGANGHNRFVGKLTHITGETLIDRAVIKSAMVDKLKTANFEAGSVTTTILDAEAVTADKVRFDAAFIRKMTANDAFIDQLTSKRIFSTKVESVISSSTFLEAYQGRIGGFTIGRFAQGRGRWISGINQFSVGMGNGEGGSYNGENTAFWANWGHSWNSPGPNAWYVTTSGNMYCRNGADFHGKVDFSNSSRANFYGNTTFSRSPVFSNGIELGSKDVLGDGWNPKGGRNAVVWWNQVGSGSVKYWMEQKSDRRLKENITDTAVKALDKINRLRMVAFDFIENKKHEEIGLIAQEAETIVPKIVSRDPENPDGYLHIDYTALVPYLIKAIQELNQKIEKMEKTIA</sequence>
<feature type="coiled-coil region" evidence="3">
    <location>
        <begin position="379"/>
        <end position="406"/>
    </location>
</feature>
<evidence type="ECO:0000313" key="6">
    <source>
        <dbReference type="Proteomes" id="UP000223262"/>
    </source>
</evidence>
<proteinExistence type="predicted"/>
<evidence type="ECO:0000259" key="4">
    <source>
        <dbReference type="PROSITE" id="PS51688"/>
    </source>
</evidence>
<keyword evidence="3" id="KW-0175">Coiled coil</keyword>
<dbReference type="Gene3D" id="2.60.120.260">
    <property type="entry name" value="Galactose-binding domain-like"/>
    <property type="match status" value="3"/>
</dbReference>
<dbReference type="PANTHER" id="PTHR34491:SF168">
    <property type="entry name" value="COMBOVER, ISOFORM A"/>
    <property type="match status" value="1"/>
</dbReference>
<dbReference type="EMBL" id="KY065481">
    <property type="protein sequence ID" value="APD23311.1"/>
    <property type="molecule type" value="Genomic_DNA"/>
</dbReference>
<comment type="subcellular location">
    <subcellularLocation>
        <location evidence="1">Virion</location>
    </subcellularLocation>
</comment>
<dbReference type="Pfam" id="PF13884">
    <property type="entry name" value="Peptidase_S74"/>
    <property type="match status" value="1"/>
</dbReference>
<keyword evidence="2" id="KW-0946">Virion</keyword>
<dbReference type="NCBIfam" id="TIGR01665">
    <property type="entry name" value="put_anti_recept"/>
    <property type="match status" value="1"/>
</dbReference>
<organism evidence="5 6">
    <name type="scientific">Streptococcus phage IPP41</name>
    <dbReference type="NCBI Taxonomy" id="1916180"/>
    <lineage>
        <taxon>Viruses</taxon>
        <taxon>Duplodnaviria</taxon>
        <taxon>Heunggongvirae</taxon>
        <taxon>Uroviricota</taxon>
        <taxon>Caudoviricetes</taxon>
        <taxon>Mcshanvirinae</taxon>
        <taxon>Adrianbuildvirus</taxon>
        <taxon>Adrianbuildvirus IPP41</taxon>
    </lineage>
</organism>